<dbReference type="InterPro" id="IPR048869">
    <property type="entry name" value="OCRL-1_2_ASH"/>
</dbReference>
<feature type="non-terminal residue" evidence="2">
    <location>
        <position position="1"/>
    </location>
</feature>
<dbReference type="Pfam" id="PF21310">
    <property type="entry name" value="OCRL-like_ASH"/>
    <property type="match status" value="1"/>
</dbReference>
<reference evidence="3" key="1">
    <citation type="submission" date="2012-08" db="EMBL/GenBank/DDBJ databases">
        <title>The Genome Sequence of Wuchereria bancrofti.</title>
        <authorList>
            <person name="Nutman T.B."/>
            <person name="Fink D.L."/>
            <person name="Russ C."/>
            <person name="Young S."/>
            <person name="Zeng Q."/>
            <person name="Koehrsen M."/>
            <person name="Alvarado L."/>
            <person name="Berlin A."/>
            <person name="Chapman S.B."/>
            <person name="Chen Z."/>
            <person name="Freedman E."/>
            <person name="Gellesch M."/>
            <person name="Goldberg J."/>
            <person name="Griggs A."/>
            <person name="Gujja S."/>
            <person name="Heilman E.R."/>
            <person name="Heiman D."/>
            <person name="Hepburn T."/>
            <person name="Howarth C."/>
            <person name="Jen D."/>
            <person name="Larson L."/>
            <person name="Lewis B."/>
            <person name="Mehta T."/>
            <person name="Park D."/>
            <person name="Pearson M."/>
            <person name="Roberts A."/>
            <person name="Saif S."/>
            <person name="Shea T."/>
            <person name="Shenoy N."/>
            <person name="Sisk P."/>
            <person name="Stolte C."/>
            <person name="Sykes S."/>
            <person name="Walk T."/>
            <person name="White J."/>
            <person name="Yandava C."/>
            <person name="Haas B."/>
            <person name="Henn M.R."/>
            <person name="Nusbaum C."/>
            <person name="Birren B."/>
        </authorList>
    </citation>
    <scope>NUCLEOTIDE SEQUENCE [LARGE SCALE GENOMIC DNA]</scope>
    <source>
        <strain evidence="3">NA</strain>
    </source>
</reference>
<comment type="caution">
    <text evidence="2">The sequence shown here is derived from an EMBL/GenBank/DDBJ whole genome shotgun (WGS) entry which is preliminary data.</text>
</comment>
<dbReference type="EMBL" id="ADBV01013381">
    <property type="protein sequence ID" value="EJW73799.1"/>
    <property type="molecule type" value="Genomic_DNA"/>
</dbReference>
<dbReference type="Proteomes" id="UP000004810">
    <property type="component" value="Unassembled WGS sequence"/>
</dbReference>
<accession>J9EEE0</accession>
<dbReference type="InterPro" id="IPR013783">
    <property type="entry name" value="Ig-like_fold"/>
</dbReference>
<dbReference type="Gene3D" id="2.60.40.10">
    <property type="entry name" value="Immunoglobulins"/>
    <property type="match status" value="1"/>
</dbReference>
<protein>
    <recommendedName>
        <fullName evidence="1">OCRL-1/2 ASH domain-containing protein</fullName>
    </recommendedName>
</protein>
<evidence type="ECO:0000313" key="3">
    <source>
        <dbReference type="Proteomes" id="UP000004810"/>
    </source>
</evidence>
<organism evidence="2 3">
    <name type="scientific">Wuchereria bancrofti</name>
    <dbReference type="NCBI Taxonomy" id="6293"/>
    <lineage>
        <taxon>Eukaryota</taxon>
        <taxon>Metazoa</taxon>
        <taxon>Ecdysozoa</taxon>
        <taxon>Nematoda</taxon>
        <taxon>Chromadorea</taxon>
        <taxon>Rhabditida</taxon>
        <taxon>Spirurina</taxon>
        <taxon>Spiruromorpha</taxon>
        <taxon>Filarioidea</taxon>
        <taxon>Onchocercidae</taxon>
        <taxon>Wuchereria</taxon>
    </lineage>
</organism>
<evidence type="ECO:0000313" key="2">
    <source>
        <dbReference type="EMBL" id="EJW73799.1"/>
    </source>
</evidence>
<evidence type="ECO:0000259" key="1">
    <source>
        <dbReference type="Pfam" id="PF21310"/>
    </source>
</evidence>
<gene>
    <name evidence="2" type="ORF">WUBG_15296</name>
</gene>
<dbReference type="AlphaFoldDB" id="J9EEE0"/>
<name>J9EEE0_WUCBA</name>
<feature type="domain" description="OCRL-1/2 ASH" evidence="1">
    <location>
        <begin position="1"/>
        <end position="39"/>
    </location>
</feature>
<sequence length="67" mass="7636">ILIDKAVAWTMGGDEKLSEILVLRLHRGRHYFVTVSAHYQYSAFGSSFVNLIHMEKKKTSVSELNLV</sequence>
<proteinExistence type="predicted"/>